<feature type="coiled-coil region" evidence="1">
    <location>
        <begin position="366"/>
        <end position="411"/>
    </location>
</feature>
<evidence type="ECO:0008006" key="4">
    <source>
        <dbReference type="Google" id="ProtNLM"/>
    </source>
</evidence>
<dbReference type="InterPro" id="IPR011009">
    <property type="entry name" value="Kinase-like_dom_sf"/>
</dbReference>
<comment type="caution">
    <text evidence="2">The sequence shown here is derived from an EMBL/GenBank/DDBJ whole genome shotgun (WGS) entry which is preliminary data.</text>
</comment>
<evidence type="ECO:0000313" key="3">
    <source>
        <dbReference type="Proteomes" id="UP000070456"/>
    </source>
</evidence>
<sequence>MINSIKKYIQKNIIQNRDEELKFIQISSSPGKDLSRSRIIAIFFKENDERPFLVCKFAKLKNYEYSIINEYNNTKQLYDCLPDIFAKPLGLIEIDDRIVFIQEFIDGKTISNLIYEAKNSPSYTQHLLESIFIESLNDMNYLLCNLNIPSKKSDSETIQQEIEHIKEEFCKNFKLNYYEYQKLNKSIEELLKLFTNIPITKRITHFDFTPFNIIKKTNGQVVLIDLETCKESTLTIIEPLRFFYYLYKDMFDLGLQKYTENLIYSYYLFLCDLDNKVVKEFNKILKEKYYIEINRATRKLLCLIYFMIEANMQYDVQIYISKEFINTWKRYINYFTDAYSEGEIFEYENSLLTELKHFIAIKDIQLDECQKAVEMLNEKLAIETEKYMELINEKEKIINELETIIQAQNNHIRDIKLTKVWRIAEIIRKIIR</sequence>
<evidence type="ECO:0000313" key="2">
    <source>
        <dbReference type="EMBL" id="KXG76287.1"/>
    </source>
</evidence>
<dbReference type="Gene3D" id="3.90.1200.10">
    <property type="match status" value="1"/>
</dbReference>
<keyword evidence="3" id="KW-1185">Reference proteome</keyword>
<name>A0A140L6W2_9FIRM</name>
<organism evidence="2 3">
    <name type="scientific">Thermotalea metallivorans</name>
    <dbReference type="NCBI Taxonomy" id="520762"/>
    <lineage>
        <taxon>Bacteria</taxon>
        <taxon>Bacillati</taxon>
        <taxon>Bacillota</taxon>
        <taxon>Clostridia</taxon>
        <taxon>Peptostreptococcales</taxon>
        <taxon>Thermotaleaceae</taxon>
        <taxon>Thermotalea</taxon>
    </lineage>
</organism>
<dbReference type="SUPFAM" id="SSF56112">
    <property type="entry name" value="Protein kinase-like (PK-like)"/>
    <property type="match status" value="1"/>
</dbReference>
<dbReference type="Proteomes" id="UP000070456">
    <property type="component" value="Unassembled WGS sequence"/>
</dbReference>
<reference evidence="2 3" key="1">
    <citation type="submission" date="2015-12" db="EMBL/GenBank/DDBJ databases">
        <title>Draft genome sequence of the thermoanaerobe Thermotalea metallivorans, an isolate from the runoff channel of the Great Artesian Basin, Australia.</title>
        <authorList>
            <person name="Patel B.K."/>
        </authorList>
    </citation>
    <scope>NUCLEOTIDE SEQUENCE [LARGE SCALE GENOMIC DNA]</scope>
    <source>
        <strain evidence="2 3">B2-1</strain>
    </source>
</reference>
<dbReference type="STRING" id="520762.AN619_12440"/>
<dbReference type="OrthoDB" id="159416at2"/>
<keyword evidence="1" id="KW-0175">Coiled coil</keyword>
<dbReference type="RefSeq" id="WP_068555817.1">
    <property type="nucleotide sequence ID" value="NZ_LOEE01000028.1"/>
</dbReference>
<dbReference type="EMBL" id="LOEE01000028">
    <property type="protein sequence ID" value="KXG76287.1"/>
    <property type="molecule type" value="Genomic_DNA"/>
</dbReference>
<evidence type="ECO:0000256" key="1">
    <source>
        <dbReference type="SAM" id="Coils"/>
    </source>
</evidence>
<dbReference type="AlphaFoldDB" id="A0A140L6W2"/>
<gene>
    <name evidence="2" type="ORF">AN619_12440</name>
</gene>
<proteinExistence type="predicted"/>
<accession>A0A140L6W2</accession>
<protein>
    <recommendedName>
        <fullName evidence="4">Aminoglycoside phosphotransferase domain-containing protein</fullName>
    </recommendedName>
</protein>